<name>A0A1Q5P8B7_9BACT</name>
<gene>
    <name evidence="1" type="ORF">A3841_06875</name>
</gene>
<protein>
    <submittedName>
        <fullName evidence="1">Uncharacterized protein</fullName>
    </submittedName>
</protein>
<proteinExistence type="predicted"/>
<dbReference type="OrthoDB" id="853827at2"/>
<dbReference type="STRING" id="1797110.A3841_06875"/>
<evidence type="ECO:0000313" key="1">
    <source>
        <dbReference type="EMBL" id="OKL38433.1"/>
    </source>
</evidence>
<reference evidence="1 2" key="1">
    <citation type="submission" date="2016-03" db="EMBL/GenBank/DDBJ databases">
        <title>Genome sequence of Pontibacter sp. nov., of the family cytophagaceae, isolated from marine sediment of the Yellow Sea, China.</title>
        <authorList>
            <person name="Zhang G."/>
            <person name="Zhang R."/>
        </authorList>
    </citation>
    <scope>NUCLEOTIDE SEQUENCE [LARGE SCALE GENOMIC DNA]</scope>
    <source>
        <strain evidence="1 2">S10-8</strain>
    </source>
</reference>
<accession>A0A1Q5P8B7</accession>
<dbReference type="RefSeq" id="WP_073855103.1">
    <property type="nucleotide sequence ID" value="NZ_LVWA01000013.1"/>
</dbReference>
<comment type="caution">
    <text evidence="1">The sequence shown here is derived from an EMBL/GenBank/DDBJ whole genome shotgun (WGS) entry which is preliminary data.</text>
</comment>
<sequence>MNYNDLRTEELFVEASAIRFYMRQEGWVNRGEMVGYKEAYTPEADRSETDLEHHMQPGPQRNWIEWVRSL</sequence>
<dbReference type="Proteomes" id="UP000186551">
    <property type="component" value="Unassembled WGS sequence"/>
</dbReference>
<organism evidence="1 2">
    <name type="scientific">Pontibacter flavimaris</name>
    <dbReference type="NCBI Taxonomy" id="1797110"/>
    <lineage>
        <taxon>Bacteria</taxon>
        <taxon>Pseudomonadati</taxon>
        <taxon>Bacteroidota</taxon>
        <taxon>Cytophagia</taxon>
        <taxon>Cytophagales</taxon>
        <taxon>Hymenobacteraceae</taxon>
        <taxon>Pontibacter</taxon>
    </lineage>
</organism>
<dbReference type="AlphaFoldDB" id="A0A1Q5P8B7"/>
<dbReference type="EMBL" id="LVWA01000013">
    <property type="protein sequence ID" value="OKL38433.1"/>
    <property type="molecule type" value="Genomic_DNA"/>
</dbReference>
<evidence type="ECO:0000313" key="2">
    <source>
        <dbReference type="Proteomes" id="UP000186551"/>
    </source>
</evidence>
<keyword evidence="2" id="KW-1185">Reference proteome</keyword>